<comment type="caution">
    <text evidence="1">The sequence shown here is derived from an EMBL/GenBank/DDBJ whole genome shotgun (WGS) entry which is preliminary data.</text>
</comment>
<sequence length="66" mass="7817">MGFYGSELDIIRIFHFFTRDFPEIIISGKFHNQLLKLKIAAFQIIQIKKRKKFRIKKNFGLGSCII</sequence>
<evidence type="ECO:0000313" key="2">
    <source>
        <dbReference type="Proteomes" id="UP000245934"/>
    </source>
</evidence>
<evidence type="ECO:0000313" key="1">
    <source>
        <dbReference type="EMBL" id="PWR70722.1"/>
    </source>
</evidence>
<dbReference type="AlphaFoldDB" id="A0A2V2MRG2"/>
<dbReference type="EMBL" id="QGMZ01000039">
    <property type="protein sequence ID" value="PWR70722.1"/>
    <property type="molecule type" value="Genomic_DNA"/>
</dbReference>
<accession>A0A2V2MRG2</accession>
<reference evidence="1 2" key="1">
    <citation type="submission" date="2018-05" db="EMBL/GenBank/DDBJ databases">
        <title>Draft genome of Methanospirillum stamsii Pt1.</title>
        <authorList>
            <person name="Dueholm M.S."/>
            <person name="Nielsen P.H."/>
            <person name="Bakmann L.F."/>
            <person name="Otzen D.E."/>
        </authorList>
    </citation>
    <scope>NUCLEOTIDE SEQUENCE [LARGE SCALE GENOMIC DNA]</scope>
    <source>
        <strain evidence="1 2">Pt1</strain>
    </source>
</reference>
<keyword evidence="2" id="KW-1185">Reference proteome</keyword>
<protein>
    <submittedName>
        <fullName evidence="1">Uncharacterized protein</fullName>
    </submittedName>
</protein>
<gene>
    <name evidence="1" type="ORF">DLD82_14560</name>
</gene>
<proteinExistence type="predicted"/>
<name>A0A2V2MRG2_9EURY</name>
<organism evidence="1 2">
    <name type="scientific">Methanospirillum stamsii</name>
    <dbReference type="NCBI Taxonomy" id="1277351"/>
    <lineage>
        <taxon>Archaea</taxon>
        <taxon>Methanobacteriati</taxon>
        <taxon>Methanobacteriota</taxon>
        <taxon>Stenosarchaea group</taxon>
        <taxon>Methanomicrobia</taxon>
        <taxon>Methanomicrobiales</taxon>
        <taxon>Methanospirillaceae</taxon>
        <taxon>Methanospirillum</taxon>
    </lineage>
</organism>
<dbReference type="Proteomes" id="UP000245934">
    <property type="component" value="Unassembled WGS sequence"/>
</dbReference>